<evidence type="ECO:0000313" key="2">
    <source>
        <dbReference type="EMBL" id="HIZ07042.1"/>
    </source>
</evidence>
<dbReference type="Pfam" id="PF12146">
    <property type="entry name" value="Hydrolase_4"/>
    <property type="match status" value="1"/>
</dbReference>
<proteinExistence type="predicted"/>
<comment type="caution">
    <text evidence="2">The sequence shown here is derived from an EMBL/GenBank/DDBJ whole genome shotgun (WGS) entry which is preliminary data.</text>
</comment>
<protein>
    <submittedName>
        <fullName evidence="2">Lysophospholipase</fullName>
    </submittedName>
</protein>
<dbReference type="InterPro" id="IPR022742">
    <property type="entry name" value="Hydrolase_4"/>
</dbReference>
<feature type="domain" description="Serine aminopeptidase S33" evidence="1">
    <location>
        <begin position="27"/>
        <end position="292"/>
    </location>
</feature>
<dbReference type="SUPFAM" id="SSF53474">
    <property type="entry name" value="alpha/beta-Hydrolases"/>
    <property type="match status" value="1"/>
</dbReference>
<organism evidence="2 3">
    <name type="scientific">Candidatus Eubacterium avistercoris</name>
    <dbReference type="NCBI Taxonomy" id="2838567"/>
    <lineage>
        <taxon>Bacteria</taxon>
        <taxon>Bacillati</taxon>
        <taxon>Bacillota</taxon>
        <taxon>Clostridia</taxon>
        <taxon>Eubacteriales</taxon>
        <taxon>Eubacteriaceae</taxon>
        <taxon>Eubacterium</taxon>
    </lineage>
</organism>
<reference evidence="2" key="1">
    <citation type="journal article" date="2021" name="PeerJ">
        <title>Extensive microbial diversity within the chicken gut microbiome revealed by metagenomics and culture.</title>
        <authorList>
            <person name="Gilroy R."/>
            <person name="Ravi A."/>
            <person name="Getino M."/>
            <person name="Pursley I."/>
            <person name="Horton D.L."/>
            <person name="Alikhan N.F."/>
            <person name="Baker D."/>
            <person name="Gharbi K."/>
            <person name="Hall N."/>
            <person name="Watson M."/>
            <person name="Adriaenssens E.M."/>
            <person name="Foster-Nyarko E."/>
            <person name="Jarju S."/>
            <person name="Secka A."/>
            <person name="Antonio M."/>
            <person name="Oren A."/>
            <person name="Chaudhuri R.R."/>
            <person name="La Ragione R."/>
            <person name="Hildebrand F."/>
            <person name="Pallen M.J."/>
        </authorList>
    </citation>
    <scope>NUCLEOTIDE SEQUENCE</scope>
    <source>
        <strain evidence="2">CHK192-9172</strain>
    </source>
</reference>
<evidence type="ECO:0000259" key="1">
    <source>
        <dbReference type="Pfam" id="PF12146"/>
    </source>
</evidence>
<dbReference type="InterPro" id="IPR029058">
    <property type="entry name" value="AB_hydrolase_fold"/>
</dbReference>
<dbReference type="AlphaFoldDB" id="A0A9D2D1V7"/>
<sequence length="307" mass="34859">MKKERFEYPSKDGKTVIHGIRWIPEGPVRGILQIIHGMVEHIGRYEEFACFLAKKGYLVTGHDQLGHGDSVRTEADRGYFASQGGGEILVEDIHTLRQITEKICPGVKYFMLGHSMGSFLLRRYLTVHGQGLSGAVIMGTGAQPEGALKAGRVLCRLLAGIFHWHHRSRLITALAFGKNYRRFAGLKDGTTWLSKNAENIKAYKESPKCGFLFTLNGYDVLFEIIQYIQEEENLRKTPKNIPLFFVSGKDDPVGNFGKGVRQVYRRYKEAGVSDIKGKLYPNDRHEILNELDRSQVYQDIQDWLDSH</sequence>
<dbReference type="InterPro" id="IPR051044">
    <property type="entry name" value="MAG_DAG_Lipase"/>
</dbReference>
<dbReference type="Gene3D" id="3.40.50.1820">
    <property type="entry name" value="alpha/beta hydrolase"/>
    <property type="match status" value="1"/>
</dbReference>
<dbReference type="EMBL" id="DXCH01000104">
    <property type="protein sequence ID" value="HIZ07042.1"/>
    <property type="molecule type" value="Genomic_DNA"/>
</dbReference>
<dbReference type="Proteomes" id="UP000824024">
    <property type="component" value="Unassembled WGS sequence"/>
</dbReference>
<dbReference type="PANTHER" id="PTHR11614">
    <property type="entry name" value="PHOSPHOLIPASE-RELATED"/>
    <property type="match status" value="1"/>
</dbReference>
<evidence type="ECO:0000313" key="3">
    <source>
        <dbReference type="Proteomes" id="UP000824024"/>
    </source>
</evidence>
<gene>
    <name evidence="2" type="ORF">IAA08_03785</name>
</gene>
<reference evidence="2" key="2">
    <citation type="submission" date="2021-04" db="EMBL/GenBank/DDBJ databases">
        <authorList>
            <person name="Gilroy R."/>
        </authorList>
    </citation>
    <scope>NUCLEOTIDE SEQUENCE</scope>
    <source>
        <strain evidence="2">CHK192-9172</strain>
    </source>
</reference>
<name>A0A9D2D1V7_9FIRM</name>
<accession>A0A9D2D1V7</accession>